<evidence type="ECO:0000313" key="2">
    <source>
        <dbReference type="EMBL" id="KWX11569.1"/>
    </source>
</evidence>
<dbReference type="Proteomes" id="UP000070089">
    <property type="component" value="Unassembled WGS sequence"/>
</dbReference>
<protein>
    <submittedName>
        <fullName evidence="2">Uncharacterized protein</fullName>
    </submittedName>
</protein>
<name>A0A132NNB0_GIAIN</name>
<proteinExistence type="predicted"/>
<comment type="caution">
    <text evidence="2">The sequence shown here is derived from an EMBL/GenBank/DDBJ whole genome shotgun (WGS) entry which is preliminary data.</text>
</comment>
<organism evidence="2 3">
    <name type="scientific">Giardia duodenalis assemblage B</name>
    <dbReference type="NCBI Taxonomy" id="1394984"/>
    <lineage>
        <taxon>Eukaryota</taxon>
        <taxon>Metamonada</taxon>
        <taxon>Diplomonadida</taxon>
        <taxon>Hexamitidae</taxon>
        <taxon>Giardiinae</taxon>
        <taxon>Giardia</taxon>
    </lineage>
</organism>
<gene>
    <name evidence="2" type="ORF">QR46_4463</name>
</gene>
<evidence type="ECO:0000256" key="1">
    <source>
        <dbReference type="SAM" id="MobiDB-lite"/>
    </source>
</evidence>
<feature type="compositionally biased region" description="Polar residues" evidence="1">
    <location>
        <begin position="190"/>
        <end position="199"/>
    </location>
</feature>
<accession>A0A132NNB0</accession>
<dbReference type="OrthoDB" id="10255598at2759"/>
<feature type="region of interest" description="Disordered" evidence="1">
    <location>
        <begin position="177"/>
        <end position="199"/>
    </location>
</feature>
<sequence>MLVFTYEKSLNYKMPLEISGRFAPIRPPSYYALIDENTPAPALPDDPGVIRLIPEDLRSVELLRATNASLVSFRTDPELLRDEFLDVVDAYLAEVVLAFDSLYMIGDVSNKRNIQISQLKARLLARRGDLCAMIDKLRILQAITNTERALSSIIEQKRQTIHLLREQRRRILEEVPEKSFEDEELPSRFRPNNQASHLE</sequence>
<dbReference type="VEuPathDB" id="GiardiaDB:QR46_4463"/>
<reference evidence="2 3" key="1">
    <citation type="journal article" date="2015" name="Mol. Biochem. Parasitol.">
        <title>Identification of polymorphic genes for use in assemblage B genotyping assays through comparative genomics of multiple assemblage B Giardia duodenalis isolates.</title>
        <authorList>
            <person name="Wielinga C."/>
            <person name="Thompson R.C."/>
            <person name="Monis P."/>
            <person name="Ryan U."/>
        </authorList>
    </citation>
    <scope>NUCLEOTIDE SEQUENCE [LARGE SCALE GENOMIC DNA]</scope>
    <source>
        <strain evidence="2 3">BAH15c1</strain>
    </source>
</reference>
<dbReference type="AlphaFoldDB" id="A0A132NNB0"/>
<dbReference type="EMBL" id="JXTI01000173">
    <property type="protein sequence ID" value="KWX11569.1"/>
    <property type="molecule type" value="Genomic_DNA"/>
</dbReference>
<evidence type="ECO:0000313" key="3">
    <source>
        <dbReference type="Proteomes" id="UP000070089"/>
    </source>
</evidence>